<feature type="region of interest" description="Disordered" evidence="1">
    <location>
        <begin position="533"/>
        <end position="569"/>
    </location>
</feature>
<dbReference type="Proteomes" id="UP000593765">
    <property type="component" value="Chromosome"/>
</dbReference>
<dbReference type="RefSeq" id="WP_206292673.1">
    <property type="nucleotide sequence ID" value="NZ_CP063458.1"/>
</dbReference>
<organism evidence="2 3">
    <name type="scientific">Humisphaera borealis</name>
    <dbReference type="NCBI Taxonomy" id="2807512"/>
    <lineage>
        <taxon>Bacteria</taxon>
        <taxon>Pseudomonadati</taxon>
        <taxon>Planctomycetota</taxon>
        <taxon>Phycisphaerae</taxon>
        <taxon>Tepidisphaerales</taxon>
        <taxon>Tepidisphaeraceae</taxon>
        <taxon>Humisphaera</taxon>
    </lineage>
</organism>
<evidence type="ECO:0000313" key="2">
    <source>
        <dbReference type="EMBL" id="QOV89623.1"/>
    </source>
</evidence>
<dbReference type="EMBL" id="CP063458">
    <property type="protein sequence ID" value="QOV89623.1"/>
    <property type="molecule type" value="Genomic_DNA"/>
</dbReference>
<reference evidence="2 3" key="1">
    <citation type="submission" date="2020-10" db="EMBL/GenBank/DDBJ databases">
        <title>Wide distribution of Phycisphaera-like planctomycetes from WD2101 soil group in peatlands and genome analysis of the first cultivated representative.</title>
        <authorList>
            <person name="Dedysh S.N."/>
            <person name="Beletsky A.V."/>
            <person name="Ivanova A."/>
            <person name="Kulichevskaya I.S."/>
            <person name="Suzina N.E."/>
            <person name="Philippov D.A."/>
            <person name="Rakitin A.L."/>
            <person name="Mardanov A.V."/>
            <person name="Ravin N.V."/>
        </authorList>
    </citation>
    <scope>NUCLEOTIDE SEQUENCE [LARGE SCALE GENOMIC DNA]</scope>
    <source>
        <strain evidence="2 3">M1803</strain>
    </source>
</reference>
<accession>A0A7M2WW40</accession>
<keyword evidence="3" id="KW-1185">Reference proteome</keyword>
<proteinExistence type="predicted"/>
<name>A0A7M2WW40_9BACT</name>
<dbReference type="KEGG" id="hbs:IPV69_26110"/>
<feature type="compositionally biased region" description="Basic and acidic residues" evidence="1">
    <location>
        <begin position="554"/>
        <end position="569"/>
    </location>
</feature>
<feature type="compositionally biased region" description="Basic and acidic residues" evidence="1">
    <location>
        <begin position="136"/>
        <end position="154"/>
    </location>
</feature>
<sequence>MTAILPSILFKQKRGLCPGCGAPLPLDGDVAQLACGFCGQKAVLERRLRKVEPEVADAPLRLYVDAESAEAQNLTRAAWVRSKQYREGIVGRASCPGCGDGLDYEDDATAIHCRTCGTNSRLERRLWSPPPDPETEVPRPRHPNDRRRATEGDHPDTEHLIYRILHETDADRRLAFARHFEQWTNINATSARLLPPLLESTKNAEPAYQRAVADLIGKLLCEGDPGLRNTAIRAAERFIFDVGCPRPIVFEVGLGDGVCLKPLLDAAEFACRRGEFEYACWCLHGVNLIFQRNYPQHPIMGQIILYRMLYLTGPVLAFAMLLAQRQFGIGFHYDAPTLLHFIDDAAVERPSLLPELDKSFYVGWPKDETEFRHRFDVYRSLKTDASRAAALRHYLRVPENATPAQWQRFFEFVLPIWDTEGPLKPAAEAALYAVVDGSYPTPDPVHELVKQRGRSLPVEVQRSYLGTNPKTPYLSYDGLPYWQSPKEPGLSPEMQKSLDEWKAGLHAAIDTDREARDAATERFRAVDPHSVELYDGKTDAPEPPPAPPTPEEVEATREAEQLHAESRKLMRDQMEQAIERMEAMREQVKTFSPESVKMIDEQIAQLRKQIGE</sequence>
<feature type="compositionally biased region" description="Pro residues" evidence="1">
    <location>
        <begin position="541"/>
        <end position="550"/>
    </location>
</feature>
<dbReference type="AlphaFoldDB" id="A0A7M2WW40"/>
<feature type="region of interest" description="Disordered" evidence="1">
    <location>
        <begin position="123"/>
        <end position="154"/>
    </location>
</feature>
<evidence type="ECO:0000313" key="3">
    <source>
        <dbReference type="Proteomes" id="UP000593765"/>
    </source>
</evidence>
<protein>
    <submittedName>
        <fullName evidence="2">Uncharacterized protein</fullName>
    </submittedName>
</protein>
<evidence type="ECO:0000256" key="1">
    <source>
        <dbReference type="SAM" id="MobiDB-lite"/>
    </source>
</evidence>
<gene>
    <name evidence="2" type="ORF">IPV69_26110</name>
</gene>